<keyword evidence="9" id="KW-0594">Phospholipid biosynthesis</keyword>
<evidence type="ECO:0000256" key="3">
    <source>
        <dbReference type="ARBA" id="ARBA00022516"/>
    </source>
</evidence>
<dbReference type="PANTHER" id="PTHR14269:SF61">
    <property type="entry name" value="CDP-DIACYLGLYCEROL--SERINE O-PHOSPHATIDYLTRANSFERASE"/>
    <property type="match status" value="1"/>
</dbReference>
<keyword evidence="14" id="KW-1185">Reference proteome</keyword>
<evidence type="ECO:0000256" key="9">
    <source>
        <dbReference type="ARBA" id="ARBA00023209"/>
    </source>
</evidence>
<keyword evidence="4 11" id="KW-0808">Transferase</keyword>
<feature type="transmembrane region" description="Helical" evidence="12">
    <location>
        <begin position="146"/>
        <end position="167"/>
    </location>
</feature>
<evidence type="ECO:0000313" key="14">
    <source>
        <dbReference type="Proteomes" id="UP000679126"/>
    </source>
</evidence>
<evidence type="ECO:0000256" key="10">
    <source>
        <dbReference type="ARBA" id="ARBA00023264"/>
    </source>
</evidence>
<proteinExistence type="inferred from homology"/>
<feature type="transmembrane region" description="Helical" evidence="12">
    <location>
        <begin position="82"/>
        <end position="102"/>
    </location>
</feature>
<keyword evidence="6 12" id="KW-1133">Transmembrane helix</keyword>
<dbReference type="PROSITE" id="PS00379">
    <property type="entry name" value="CDP_ALCOHOL_P_TRANSF"/>
    <property type="match status" value="1"/>
</dbReference>
<comment type="subcellular location">
    <subcellularLocation>
        <location evidence="1">Membrane</location>
        <topology evidence="1">Multi-pass membrane protein</topology>
    </subcellularLocation>
</comment>
<evidence type="ECO:0000256" key="12">
    <source>
        <dbReference type="SAM" id="Phobius"/>
    </source>
</evidence>
<dbReference type="Gene3D" id="1.20.120.1760">
    <property type="match status" value="1"/>
</dbReference>
<keyword evidence="3" id="KW-0444">Lipid biosynthesis</keyword>
<keyword evidence="8 12" id="KW-0472">Membrane</keyword>
<comment type="similarity">
    <text evidence="2 11">Belongs to the CDP-alcohol phosphatidyltransferase class-I family.</text>
</comment>
<feature type="transmembrane region" description="Helical" evidence="12">
    <location>
        <begin position="216"/>
        <end position="244"/>
    </location>
</feature>
<evidence type="ECO:0000256" key="7">
    <source>
        <dbReference type="ARBA" id="ARBA00023098"/>
    </source>
</evidence>
<evidence type="ECO:0000256" key="8">
    <source>
        <dbReference type="ARBA" id="ARBA00023136"/>
    </source>
</evidence>
<dbReference type="InterPro" id="IPR043130">
    <property type="entry name" value="CDP-OH_PTrfase_TM_dom"/>
</dbReference>
<gene>
    <name evidence="13" type="ORF">J7I43_00460</name>
</gene>
<feature type="transmembrane region" description="Helical" evidence="12">
    <location>
        <begin position="46"/>
        <end position="70"/>
    </location>
</feature>
<keyword evidence="5 12" id="KW-0812">Transmembrane</keyword>
<dbReference type="InterPro" id="IPR050324">
    <property type="entry name" value="CDP-alcohol_PTase-I"/>
</dbReference>
<dbReference type="RefSeq" id="WP_209142129.1">
    <property type="nucleotide sequence ID" value="NZ_JAGHKP010000001.1"/>
</dbReference>
<dbReference type="InterPro" id="IPR000462">
    <property type="entry name" value="CDP-OH_P_trans"/>
</dbReference>
<dbReference type="EMBL" id="JAGHKP010000001">
    <property type="protein sequence ID" value="MBO9150661.1"/>
    <property type="molecule type" value="Genomic_DNA"/>
</dbReference>
<protein>
    <submittedName>
        <fullName evidence="13">CDP-alcohol phosphatidyltransferase family protein</fullName>
    </submittedName>
</protein>
<name>A0ABS3Y7L2_9BACT</name>
<comment type="caution">
    <text evidence="13">The sequence shown here is derived from an EMBL/GenBank/DDBJ whole genome shotgun (WGS) entry which is preliminary data.</text>
</comment>
<feature type="transmembrane region" description="Helical" evidence="12">
    <location>
        <begin position="114"/>
        <end position="134"/>
    </location>
</feature>
<dbReference type="InterPro" id="IPR048254">
    <property type="entry name" value="CDP_ALCOHOL_P_TRANSF_CS"/>
</dbReference>
<keyword evidence="10" id="KW-1208">Phospholipid metabolism</keyword>
<evidence type="ECO:0000256" key="11">
    <source>
        <dbReference type="RuleBase" id="RU003750"/>
    </source>
</evidence>
<evidence type="ECO:0000256" key="4">
    <source>
        <dbReference type="ARBA" id="ARBA00022679"/>
    </source>
</evidence>
<feature type="transmembrane region" description="Helical" evidence="12">
    <location>
        <begin position="7"/>
        <end position="26"/>
    </location>
</feature>
<sequence length="255" mass="28162">MKQIPNILTLSNLFCGTLAIIFILHAPEYIAEFNGTEYTVTNPEPVYWASALVVLAGIIDFFDGFVARLLKVSSPLGKELDSLADVVSFGVVPGMILFRLLRSAYLQTPDVFDVSYFNLAPALLVPCFAAYRLAVFNLDTRQSEHFIGVPTPAVGFLVASFPLIMLYNPYNLAHLLENVWVLYGIIAVLCYLMVSPHPMISLKFKNFSVKDNWPRFLLVLLTLASIPVLGYAAVPFVFIAYVGLSLLVPPKASHG</sequence>
<evidence type="ECO:0000256" key="5">
    <source>
        <dbReference type="ARBA" id="ARBA00022692"/>
    </source>
</evidence>
<accession>A0ABS3Y7L2</accession>
<organism evidence="13 14">
    <name type="scientific">Chitinophaga chungangae</name>
    <dbReference type="NCBI Taxonomy" id="2821488"/>
    <lineage>
        <taxon>Bacteria</taxon>
        <taxon>Pseudomonadati</taxon>
        <taxon>Bacteroidota</taxon>
        <taxon>Chitinophagia</taxon>
        <taxon>Chitinophagales</taxon>
        <taxon>Chitinophagaceae</taxon>
        <taxon>Chitinophaga</taxon>
    </lineage>
</organism>
<evidence type="ECO:0000256" key="2">
    <source>
        <dbReference type="ARBA" id="ARBA00010441"/>
    </source>
</evidence>
<dbReference type="Proteomes" id="UP000679126">
    <property type="component" value="Unassembled WGS sequence"/>
</dbReference>
<dbReference type="Pfam" id="PF01066">
    <property type="entry name" value="CDP-OH_P_transf"/>
    <property type="match status" value="1"/>
</dbReference>
<evidence type="ECO:0000256" key="1">
    <source>
        <dbReference type="ARBA" id="ARBA00004141"/>
    </source>
</evidence>
<feature type="transmembrane region" description="Helical" evidence="12">
    <location>
        <begin position="179"/>
        <end position="195"/>
    </location>
</feature>
<keyword evidence="7" id="KW-0443">Lipid metabolism</keyword>
<dbReference type="PANTHER" id="PTHR14269">
    <property type="entry name" value="CDP-DIACYLGLYCEROL--GLYCEROL-3-PHOSPHATE 3-PHOSPHATIDYLTRANSFERASE-RELATED"/>
    <property type="match status" value="1"/>
</dbReference>
<evidence type="ECO:0000256" key="6">
    <source>
        <dbReference type="ARBA" id="ARBA00022989"/>
    </source>
</evidence>
<evidence type="ECO:0000313" key="13">
    <source>
        <dbReference type="EMBL" id="MBO9150661.1"/>
    </source>
</evidence>
<reference evidence="14" key="1">
    <citation type="submission" date="2021-03" db="EMBL/GenBank/DDBJ databases">
        <title>Assistant Professor.</title>
        <authorList>
            <person name="Huq M.A."/>
        </authorList>
    </citation>
    <scope>NUCLEOTIDE SEQUENCE [LARGE SCALE GENOMIC DNA]</scope>
    <source>
        <strain evidence="14">MAH-28</strain>
    </source>
</reference>